<dbReference type="OrthoDB" id="984173at2759"/>
<organism evidence="2 3">
    <name type="scientific">Gossypium anomalum</name>
    <dbReference type="NCBI Taxonomy" id="47600"/>
    <lineage>
        <taxon>Eukaryota</taxon>
        <taxon>Viridiplantae</taxon>
        <taxon>Streptophyta</taxon>
        <taxon>Embryophyta</taxon>
        <taxon>Tracheophyta</taxon>
        <taxon>Spermatophyta</taxon>
        <taxon>Magnoliopsida</taxon>
        <taxon>eudicotyledons</taxon>
        <taxon>Gunneridae</taxon>
        <taxon>Pentapetalae</taxon>
        <taxon>rosids</taxon>
        <taxon>malvids</taxon>
        <taxon>Malvales</taxon>
        <taxon>Malvaceae</taxon>
        <taxon>Malvoideae</taxon>
        <taxon>Gossypium</taxon>
    </lineage>
</organism>
<evidence type="ECO:0000313" key="3">
    <source>
        <dbReference type="Proteomes" id="UP000701853"/>
    </source>
</evidence>
<proteinExistence type="predicted"/>
<dbReference type="Proteomes" id="UP000701853">
    <property type="component" value="Chromosome 9"/>
</dbReference>
<dbReference type="EMBL" id="JAHUZN010000009">
    <property type="protein sequence ID" value="KAG8483206.1"/>
    <property type="molecule type" value="Genomic_DNA"/>
</dbReference>
<sequence>MGQSTKSTQPGPPHTGRSHGHVNLAELKHDSHGLEPAEYKMEWGERGTIFPGLAKGNFQCMDTCCRITCAIWFIWSERNMWVHDRVFALTQQIAHKILQYLQELNRIQKKLPISSASFEIWKSPEDPYIKINFDTMFLESSSNSCSGIVIRDSKSRILAETITLNDNLPSAFAAEALKCLQVLRDGIFKICCGR</sequence>
<dbReference type="AlphaFoldDB" id="A0A8J5Y5K7"/>
<reference evidence="2 3" key="1">
    <citation type="journal article" date="2021" name="bioRxiv">
        <title>The Gossypium anomalum genome as a resource for cotton improvement and evolutionary analysis of hybrid incompatibility.</title>
        <authorList>
            <person name="Grover C.E."/>
            <person name="Yuan D."/>
            <person name="Arick M.A."/>
            <person name="Miller E.R."/>
            <person name="Hu G."/>
            <person name="Peterson D.G."/>
            <person name="Wendel J.F."/>
            <person name="Udall J.A."/>
        </authorList>
    </citation>
    <scope>NUCLEOTIDE SEQUENCE [LARGE SCALE GENOMIC DNA]</scope>
    <source>
        <strain evidence="2">JFW-Udall</strain>
        <tissue evidence="2">Leaf</tissue>
    </source>
</reference>
<evidence type="ECO:0000256" key="1">
    <source>
        <dbReference type="SAM" id="MobiDB-lite"/>
    </source>
</evidence>
<name>A0A8J5Y5K7_9ROSI</name>
<protein>
    <recommendedName>
        <fullName evidence="4">RNase H type-1 domain-containing protein</fullName>
    </recommendedName>
</protein>
<accession>A0A8J5Y5K7</accession>
<evidence type="ECO:0008006" key="4">
    <source>
        <dbReference type="Google" id="ProtNLM"/>
    </source>
</evidence>
<keyword evidence="3" id="KW-1185">Reference proteome</keyword>
<comment type="caution">
    <text evidence="2">The sequence shown here is derived from an EMBL/GenBank/DDBJ whole genome shotgun (WGS) entry which is preliminary data.</text>
</comment>
<feature type="region of interest" description="Disordered" evidence="1">
    <location>
        <begin position="1"/>
        <end position="20"/>
    </location>
</feature>
<gene>
    <name evidence="2" type="ORF">CXB51_022197</name>
</gene>
<evidence type="ECO:0000313" key="2">
    <source>
        <dbReference type="EMBL" id="KAG8483206.1"/>
    </source>
</evidence>